<dbReference type="PROSITE" id="PS50110">
    <property type="entry name" value="RESPONSE_REGULATORY"/>
    <property type="match status" value="2"/>
</dbReference>
<dbReference type="Pfam" id="PF00512">
    <property type="entry name" value="HisKA"/>
    <property type="match status" value="1"/>
</dbReference>
<dbReference type="PANTHER" id="PTHR43047">
    <property type="entry name" value="TWO-COMPONENT HISTIDINE PROTEIN KINASE"/>
    <property type="match status" value="1"/>
</dbReference>
<reference evidence="14 15" key="1">
    <citation type="journal article" date="2019" name="Nat. Med.">
        <title>A library of human gut bacterial isolates paired with longitudinal multiomics data enables mechanistic microbiome research.</title>
        <authorList>
            <person name="Poyet M."/>
            <person name="Groussin M."/>
            <person name="Gibbons S.M."/>
            <person name="Avila-Pacheco J."/>
            <person name="Jiang X."/>
            <person name="Kearney S.M."/>
            <person name="Perrotta A.R."/>
            <person name="Berdy B."/>
            <person name="Zhao S."/>
            <person name="Lieberman T.D."/>
            <person name="Swanson P.K."/>
            <person name="Smith M."/>
            <person name="Roesemann S."/>
            <person name="Alexander J.E."/>
            <person name="Rich S.A."/>
            <person name="Livny J."/>
            <person name="Vlamakis H."/>
            <person name="Clish C."/>
            <person name="Bullock K."/>
            <person name="Deik A."/>
            <person name="Scott J."/>
            <person name="Pierce K.A."/>
            <person name="Xavier R.J."/>
            <person name="Alm E.J."/>
        </authorList>
    </citation>
    <scope>NUCLEOTIDE SEQUENCE [LARGE SCALE GENOMIC DNA]</scope>
    <source>
        <strain evidence="12 14">BIOML-A4</strain>
        <strain evidence="13 15">BIOML-A5</strain>
    </source>
</reference>
<dbReference type="CDD" id="cd17546">
    <property type="entry name" value="REC_hyHK_CKI1_RcsC-like"/>
    <property type="match status" value="2"/>
</dbReference>
<dbReference type="Gene3D" id="3.30.450.20">
    <property type="entry name" value="PAS domain"/>
    <property type="match status" value="1"/>
</dbReference>
<dbReference type="SUPFAM" id="SSF55874">
    <property type="entry name" value="ATPase domain of HSP90 chaperone/DNA topoisomerase II/histidine kinase"/>
    <property type="match status" value="1"/>
</dbReference>
<dbReference type="PANTHER" id="PTHR43047:SF64">
    <property type="entry name" value="HISTIDINE KINASE CONTAINING CHEY-HOMOLOGOUS RECEIVER DOMAIN AND PAS DOMAIN-RELATED"/>
    <property type="match status" value="1"/>
</dbReference>
<dbReference type="Pfam" id="PF02518">
    <property type="entry name" value="HATPase_c"/>
    <property type="match status" value="1"/>
</dbReference>
<evidence type="ECO:0000259" key="10">
    <source>
        <dbReference type="PROSITE" id="PS50109"/>
    </source>
</evidence>
<dbReference type="InterPro" id="IPR005467">
    <property type="entry name" value="His_kinase_dom"/>
</dbReference>
<keyword evidence="5" id="KW-0808">Transferase</keyword>
<dbReference type="SMART" id="SM00388">
    <property type="entry name" value="HisKA"/>
    <property type="match status" value="1"/>
</dbReference>
<dbReference type="EMBL" id="WKPI01000044">
    <property type="protein sequence ID" value="MSC34786.1"/>
    <property type="molecule type" value="Genomic_DNA"/>
</dbReference>
<evidence type="ECO:0000256" key="2">
    <source>
        <dbReference type="ARBA" id="ARBA00006402"/>
    </source>
</evidence>
<feature type="domain" description="Histidine kinase" evidence="10">
    <location>
        <begin position="171"/>
        <end position="394"/>
    </location>
</feature>
<dbReference type="RefSeq" id="WP_154240399.1">
    <property type="nucleotide sequence ID" value="NZ_CALJPI010000234.1"/>
</dbReference>
<evidence type="ECO:0000256" key="1">
    <source>
        <dbReference type="ARBA" id="ARBA00000085"/>
    </source>
</evidence>
<dbReference type="InterPro" id="IPR036890">
    <property type="entry name" value="HATPase_C_sf"/>
</dbReference>
<sequence length="691" mass="77268">MIGLLVALVLIMILLLSRQALSSREQERKRREQLFQVISENVDFAFLLYTPSKHEVEMVSENVQFLFNIDPQEVVSHPERLFQRCGLSPQDAAGQAFLNGRLPQRLRFEYQTGTENELQRWIEIYFIPVHSDQYLAVLHETSAEHHMRQDLADALRQSQENNQARTAFFSSMSHDIRTPMNGIIGMTTIAQAHLNEPEKVADCLDKISVASQHLLDLINEVLDMSRIESGKISLKKEPVNLPRLIADVLVLVKPDLTKKQQTLHIRSSALIYDTVIGDILHLQKILLNLLSNAVKYTPPEHDLTIGVREEICSENKINVIFTMEDTGIGMTPEFLSRIFTPFERAQDSRISQISGTGLGMAITKNIVDMMSGTIQVESQVGVGSKFTVTLPLTLAEAPWIKETSLAGSAVLVVDDDPDTCEGLRALLEPEKVQVTCAYTGQQGIDAALLAHQEGRDYLGIIMDWKMDGLNGIEAARRIRAQIPSRIPIILLSAYNWEDAEQEALAAGINGFLTKPIFRNELIEKLTCELIPPETTSPEETRHKTNQWPAEDFTGMRVLLAEDNELNREIAFELLNSCGIQITCAQDGQQALDLVCGQPAGTFDLILMDIHMPGMNGYQATAAIRGLADPDKAGLPIIAMTADAFEEDIQKCIAAGMNEHIAKPIQYALLFETLRRYQPAKLRNEETTHEQN</sequence>
<evidence type="ECO:0000256" key="8">
    <source>
        <dbReference type="ARBA" id="ARBA00074306"/>
    </source>
</evidence>
<evidence type="ECO:0000256" key="5">
    <source>
        <dbReference type="ARBA" id="ARBA00022679"/>
    </source>
</evidence>
<dbReference type="InterPro" id="IPR003661">
    <property type="entry name" value="HisK_dim/P_dom"/>
</dbReference>
<dbReference type="FunFam" id="3.30.565.10:FF:000010">
    <property type="entry name" value="Sensor histidine kinase RcsC"/>
    <property type="match status" value="1"/>
</dbReference>
<dbReference type="SUPFAM" id="SSF52172">
    <property type="entry name" value="CheY-like"/>
    <property type="match status" value="2"/>
</dbReference>
<keyword evidence="6" id="KW-0418">Kinase</keyword>
<keyword evidence="15" id="KW-1185">Reference proteome</keyword>
<dbReference type="GO" id="GO:0000155">
    <property type="term" value="F:phosphorelay sensor kinase activity"/>
    <property type="evidence" value="ECO:0007669"/>
    <property type="project" value="InterPro"/>
</dbReference>
<evidence type="ECO:0000313" key="12">
    <source>
        <dbReference type="EMBL" id="MSA91015.1"/>
    </source>
</evidence>
<feature type="domain" description="Response regulatory" evidence="11">
    <location>
        <begin position="556"/>
        <end position="677"/>
    </location>
</feature>
<evidence type="ECO:0000313" key="14">
    <source>
        <dbReference type="Proteomes" id="UP000433575"/>
    </source>
</evidence>
<dbReference type="SMART" id="SM00387">
    <property type="entry name" value="HATPase_c"/>
    <property type="match status" value="1"/>
</dbReference>
<gene>
    <name evidence="13" type="ORF">GKD88_16795</name>
    <name evidence="12" type="ORF">GKE08_16915</name>
</gene>
<dbReference type="Gene3D" id="1.10.287.130">
    <property type="match status" value="1"/>
</dbReference>
<dbReference type="SMART" id="SM00448">
    <property type="entry name" value="REC"/>
    <property type="match status" value="2"/>
</dbReference>
<name>A0A6N7SBL5_9FIRM</name>
<dbReference type="PROSITE" id="PS50109">
    <property type="entry name" value="HIS_KIN"/>
    <property type="match status" value="1"/>
</dbReference>
<evidence type="ECO:0000313" key="15">
    <source>
        <dbReference type="Proteomes" id="UP000480929"/>
    </source>
</evidence>
<dbReference type="Gene3D" id="3.40.50.2300">
    <property type="match status" value="2"/>
</dbReference>
<dbReference type="SUPFAM" id="SSF47384">
    <property type="entry name" value="Homodimeric domain of signal transducing histidine kinase"/>
    <property type="match status" value="1"/>
</dbReference>
<comment type="similarity">
    <text evidence="2">In the N-terminal section; belongs to the phytochrome family.</text>
</comment>
<evidence type="ECO:0000256" key="9">
    <source>
        <dbReference type="PROSITE-ProRule" id="PRU00169"/>
    </source>
</evidence>
<dbReference type="InterPro" id="IPR036097">
    <property type="entry name" value="HisK_dim/P_sf"/>
</dbReference>
<proteinExistence type="inferred from homology"/>
<keyword evidence="7" id="KW-0902">Two-component regulatory system</keyword>
<dbReference type="OrthoDB" id="1656130at2"/>
<evidence type="ECO:0000259" key="11">
    <source>
        <dbReference type="PROSITE" id="PS50110"/>
    </source>
</evidence>
<organism evidence="12 14">
    <name type="scientific">Holdemania massiliensis</name>
    <dbReference type="NCBI Taxonomy" id="1468449"/>
    <lineage>
        <taxon>Bacteria</taxon>
        <taxon>Bacillati</taxon>
        <taxon>Bacillota</taxon>
        <taxon>Erysipelotrichia</taxon>
        <taxon>Erysipelotrichales</taxon>
        <taxon>Erysipelotrichaceae</taxon>
        <taxon>Holdemania</taxon>
    </lineage>
</organism>
<accession>A0A6N7SBL5</accession>
<dbReference type="PRINTS" id="PR00344">
    <property type="entry name" value="BCTRLSENSOR"/>
</dbReference>
<dbReference type="InterPro" id="IPR004358">
    <property type="entry name" value="Sig_transdc_His_kin-like_C"/>
</dbReference>
<protein>
    <recommendedName>
        <fullName evidence="8">Circadian input-output histidine kinase CikA</fullName>
        <ecNumber evidence="3">2.7.13.3</ecNumber>
    </recommendedName>
</protein>
<dbReference type="Pfam" id="PF00072">
    <property type="entry name" value="Response_reg"/>
    <property type="match status" value="2"/>
</dbReference>
<keyword evidence="4 9" id="KW-0597">Phosphoprotein</keyword>
<dbReference type="InterPro" id="IPR011006">
    <property type="entry name" value="CheY-like_superfamily"/>
</dbReference>
<dbReference type="InterPro" id="IPR003594">
    <property type="entry name" value="HATPase_dom"/>
</dbReference>
<comment type="catalytic activity">
    <reaction evidence="1">
        <text>ATP + protein L-histidine = ADP + protein N-phospho-L-histidine.</text>
        <dbReference type="EC" id="2.7.13.3"/>
    </reaction>
</comment>
<dbReference type="EC" id="2.7.13.3" evidence="3"/>
<dbReference type="CDD" id="cd00082">
    <property type="entry name" value="HisKA"/>
    <property type="match status" value="1"/>
</dbReference>
<evidence type="ECO:0000256" key="4">
    <source>
        <dbReference type="ARBA" id="ARBA00022553"/>
    </source>
</evidence>
<dbReference type="Proteomes" id="UP000433575">
    <property type="component" value="Unassembled WGS sequence"/>
</dbReference>
<evidence type="ECO:0000256" key="3">
    <source>
        <dbReference type="ARBA" id="ARBA00012438"/>
    </source>
</evidence>
<feature type="modified residue" description="4-aspartylphosphate" evidence="9">
    <location>
        <position position="463"/>
    </location>
</feature>
<dbReference type="AlphaFoldDB" id="A0A6N7SBL5"/>
<feature type="modified residue" description="4-aspartylphosphate" evidence="9">
    <location>
        <position position="608"/>
    </location>
</feature>
<evidence type="ECO:0000313" key="13">
    <source>
        <dbReference type="EMBL" id="MSC34786.1"/>
    </source>
</evidence>
<dbReference type="Gene3D" id="3.30.565.10">
    <property type="entry name" value="Histidine kinase-like ATPase, C-terminal domain"/>
    <property type="match status" value="1"/>
</dbReference>
<comment type="caution">
    <text evidence="12">The sequence shown here is derived from an EMBL/GenBank/DDBJ whole genome shotgun (WGS) entry which is preliminary data.</text>
</comment>
<dbReference type="EMBL" id="WKPJ01000041">
    <property type="protein sequence ID" value="MSA91015.1"/>
    <property type="molecule type" value="Genomic_DNA"/>
</dbReference>
<evidence type="ECO:0000256" key="6">
    <source>
        <dbReference type="ARBA" id="ARBA00022777"/>
    </source>
</evidence>
<dbReference type="Proteomes" id="UP000480929">
    <property type="component" value="Unassembled WGS sequence"/>
</dbReference>
<dbReference type="InterPro" id="IPR001789">
    <property type="entry name" value="Sig_transdc_resp-reg_receiver"/>
</dbReference>
<evidence type="ECO:0000256" key="7">
    <source>
        <dbReference type="ARBA" id="ARBA00023012"/>
    </source>
</evidence>
<dbReference type="CDD" id="cd16922">
    <property type="entry name" value="HATPase_EvgS-ArcB-TorS-like"/>
    <property type="match status" value="1"/>
</dbReference>
<feature type="domain" description="Response regulatory" evidence="11">
    <location>
        <begin position="409"/>
        <end position="529"/>
    </location>
</feature>